<evidence type="ECO:0000313" key="3">
    <source>
        <dbReference type="Proteomes" id="UP000253083"/>
    </source>
</evidence>
<dbReference type="EMBL" id="QNRT01000002">
    <property type="protein sequence ID" value="RBP51028.1"/>
    <property type="molecule type" value="Genomic_DNA"/>
</dbReference>
<feature type="signal peptide" evidence="1">
    <location>
        <begin position="1"/>
        <end position="33"/>
    </location>
</feature>
<protein>
    <submittedName>
        <fullName evidence="2">Uncharacterized protein</fullName>
    </submittedName>
</protein>
<reference evidence="2 3" key="1">
    <citation type="submission" date="2018-06" db="EMBL/GenBank/DDBJ databases">
        <title>Genomic Encyclopedia of Type Strains, Phase IV (KMG-IV): sequencing the most valuable type-strain genomes for metagenomic binning, comparative biology and taxonomic classification.</title>
        <authorList>
            <person name="Goeker M."/>
        </authorList>
    </citation>
    <scope>NUCLEOTIDE SEQUENCE [LARGE SCALE GENOMIC DNA]</scope>
    <source>
        <strain evidence="2 3">DSM 24032</strain>
    </source>
</reference>
<dbReference type="OrthoDB" id="7061107at2"/>
<evidence type="ECO:0000313" key="2">
    <source>
        <dbReference type="EMBL" id="RBP51028.1"/>
    </source>
</evidence>
<organism evidence="2 3">
    <name type="scientific">Arenicella xantha</name>
    <dbReference type="NCBI Taxonomy" id="644221"/>
    <lineage>
        <taxon>Bacteria</taxon>
        <taxon>Pseudomonadati</taxon>
        <taxon>Pseudomonadota</taxon>
        <taxon>Gammaproteobacteria</taxon>
        <taxon>Arenicellales</taxon>
        <taxon>Arenicellaceae</taxon>
        <taxon>Arenicella</taxon>
    </lineage>
</organism>
<keyword evidence="3" id="KW-1185">Reference proteome</keyword>
<gene>
    <name evidence="2" type="ORF">DFR28_102447</name>
</gene>
<evidence type="ECO:0000256" key="1">
    <source>
        <dbReference type="SAM" id="SignalP"/>
    </source>
</evidence>
<name>A0A395JN38_9GAMM</name>
<accession>A0A395JN38</accession>
<dbReference type="AlphaFoldDB" id="A0A395JN38"/>
<proteinExistence type="predicted"/>
<dbReference type="InParanoid" id="A0A395JN38"/>
<comment type="caution">
    <text evidence="2">The sequence shown here is derived from an EMBL/GenBank/DDBJ whole genome shotgun (WGS) entry which is preliminary data.</text>
</comment>
<sequence>MNNYMIDCSNLARSSTALLIVVCMLLAACGSNADKDLPDASLAITFQGCSIVSVSPAVAMPAISDGSGLAARKRAKMLHAADCLPDIDTPSDWYVPYRMQFEQIFTENLKGASGFAGGGAPGKWSSETNFLVDWDAPSREVDVSTEGMGKNCAILLDKLDTTALACITSIDESEGNRFQNALQGFKAQSKFTLKVKGESDLNARLLARDVMCLQYWRQVQHQLEGRFNRCAVQ</sequence>
<feature type="chain" id="PRO_5017432319" evidence="1">
    <location>
        <begin position="34"/>
        <end position="233"/>
    </location>
</feature>
<dbReference type="RefSeq" id="WP_113953832.1">
    <property type="nucleotide sequence ID" value="NZ_QNRT01000002.1"/>
</dbReference>
<keyword evidence="1" id="KW-0732">Signal</keyword>
<dbReference type="Proteomes" id="UP000253083">
    <property type="component" value="Unassembled WGS sequence"/>
</dbReference>